<reference evidence="2" key="1">
    <citation type="submission" date="2020-11" db="EMBL/GenBank/DDBJ databases">
        <title>Isolation and identification of active actinomycetes.</title>
        <authorList>
            <person name="Sun X."/>
        </authorList>
    </citation>
    <scope>NUCLEOTIDE SEQUENCE</scope>
    <source>
        <strain evidence="2">NEAU-A11</strain>
    </source>
</reference>
<dbReference type="AlphaFoldDB" id="A0A931C482"/>
<proteinExistence type="predicted"/>
<dbReference type="Pfam" id="PF04350">
    <property type="entry name" value="PilO"/>
    <property type="match status" value="1"/>
</dbReference>
<accession>A0A931C482</accession>
<keyword evidence="3" id="KW-1185">Reference proteome</keyword>
<name>A0A931C482_9ACTN</name>
<dbReference type="GO" id="GO:0043107">
    <property type="term" value="P:type IV pilus-dependent motility"/>
    <property type="evidence" value="ECO:0007669"/>
    <property type="project" value="InterPro"/>
</dbReference>
<organism evidence="2 3">
    <name type="scientific">Actinoplanes aureus</name>
    <dbReference type="NCBI Taxonomy" id="2792083"/>
    <lineage>
        <taxon>Bacteria</taxon>
        <taxon>Bacillati</taxon>
        <taxon>Actinomycetota</taxon>
        <taxon>Actinomycetes</taxon>
        <taxon>Micromonosporales</taxon>
        <taxon>Micromonosporaceae</taxon>
        <taxon>Actinoplanes</taxon>
    </lineage>
</organism>
<evidence type="ECO:0000313" key="3">
    <source>
        <dbReference type="Proteomes" id="UP000598146"/>
    </source>
</evidence>
<sequence length="191" mass="20878">MTARRIDQIWLFGGLALIALLIAGGWFMLISPKYADEAKAQADTQDTTIQLNKAKNGFRALKDETAKLDEYTEQLAEYQAALPVASKTNGIPDFLKQLQTMGTKLDVEVSGYSASAEEDSKDLTTITALPITLNVEGDVERVSKFIKQLQTTQPRAVLIDSGNLAIDDEDRATLSLSLNAYVTSTETEDIS</sequence>
<keyword evidence="1" id="KW-0812">Transmembrane</keyword>
<dbReference type="EMBL" id="JADQTO010000007">
    <property type="protein sequence ID" value="MBG0563094.1"/>
    <property type="molecule type" value="Genomic_DNA"/>
</dbReference>
<dbReference type="RefSeq" id="WP_196414903.1">
    <property type="nucleotide sequence ID" value="NZ_JADQTO010000007.1"/>
</dbReference>
<dbReference type="InterPro" id="IPR007445">
    <property type="entry name" value="PilO"/>
</dbReference>
<evidence type="ECO:0000313" key="2">
    <source>
        <dbReference type="EMBL" id="MBG0563094.1"/>
    </source>
</evidence>
<dbReference type="InterPro" id="IPR014717">
    <property type="entry name" value="Transl_elong_EF1B/ribsomal_bS6"/>
</dbReference>
<dbReference type="GO" id="GO:0043683">
    <property type="term" value="P:type IV pilus assembly"/>
    <property type="evidence" value="ECO:0007669"/>
    <property type="project" value="InterPro"/>
</dbReference>
<evidence type="ECO:0000256" key="1">
    <source>
        <dbReference type="SAM" id="Phobius"/>
    </source>
</evidence>
<keyword evidence="1" id="KW-0472">Membrane</keyword>
<keyword evidence="1" id="KW-1133">Transmembrane helix</keyword>
<dbReference type="Proteomes" id="UP000598146">
    <property type="component" value="Unassembled WGS sequence"/>
</dbReference>
<feature type="transmembrane region" description="Helical" evidence="1">
    <location>
        <begin position="9"/>
        <end position="29"/>
    </location>
</feature>
<gene>
    <name evidence="2" type="primary">pilO</name>
    <name evidence="2" type="ORF">I4J89_16710</name>
</gene>
<comment type="caution">
    <text evidence="2">The sequence shown here is derived from an EMBL/GenBank/DDBJ whole genome shotgun (WGS) entry which is preliminary data.</text>
</comment>
<dbReference type="Gene3D" id="3.30.70.60">
    <property type="match status" value="1"/>
</dbReference>
<protein>
    <submittedName>
        <fullName evidence="2">Type 4a pilus biogenesis protein PilO</fullName>
    </submittedName>
</protein>